<feature type="non-terminal residue" evidence="3">
    <location>
        <position position="1"/>
    </location>
</feature>
<dbReference type="SUPFAM" id="SSF48208">
    <property type="entry name" value="Six-hairpin glycosidases"/>
    <property type="match status" value="1"/>
</dbReference>
<dbReference type="Gene3D" id="1.50.10.10">
    <property type="match status" value="1"/>
</dbReference>
<proteinExistence type="predicted"/>
<comment type="caution">
    <text evidence="3">The sequence shown here is derived from an EMBL/GenBank/DDBJ whole genome shotgun (WGS) entry which is preliminary data.</text>
</comment>
<dbReference type="InterPro" id="IPR054491">
    <property type="entry name" value="MGH1-like_GH"/>
</dbReference>
<dbReference type="Pfam" id="PF03633">
    <property type="entry name" value="Glyco_hydro_65C"/>
    <property type="match status" value="1"/>
</dbReference>
<dbReference type="AlphaFoldDB" id="X0UAP6"/>
<protein>
    <recommendedName>
        <fullName evidence="4">Glycosyl hydrolase family 63 C-terminal domain-containing protein</fullName>
    </recommendedName>
</protein>
<feature type="domain" description="Mannosylglycerate hydrolase MGH1-like glycoside hydrolase" evidence="2">
    <location>
        <begin position="1"/>
        <end position="186"/>
    </location>
</feature>
<reference evidence="3" key="1">
    <citation type="journal article" date="2014" name="Front. Microbiol.">
        <title>High frequency of phylogenetically diverse reductive dehalogenase-homologous genes in deep subseafloor sedimentary metagenomes.</title>
        <authorList>
            <person name="Kawai M."/>
            <person name="Futagami T."/>
            <person name="Toyoda A."/>
            <person name="Takaki Y."/>
            <person name="Nishi S."/>
            <person name="Hori S."/>
            <person name="Arai W."/>
            <person name="Tsubouchi T."/>
            <person name="Morono Y."/>
            <person name="Uchiyama I."/>
            <person name="Ito T."/>
            <person name="Fujiyama A."/>
            <person name="Inagaki F."/>
            <person name="Takami H."/>
        </authorList>
    </citation>
    <scope>NUCLEOTIDE SEQUENCE</scope>
    <source>
        <strain evidence="3">Expedition CK06-06</strain>
    </source>
</reference>
<name>X0UAP6_9ZZZZ</name>
<dbReference type="InterPro" id="IPR005194">
    <property type="entry name" value="Glyco_hydro_65_C"/>
</dbReference>
<accession>X0UAP6</accession>
<dbReference type="EMBL" id="BARS01016068">
    <property type="protein sequence ID" value="GAF97432.1"/>
    <property type="molecule type" value="Genomic_DNA"/>
</dbReference>
<evidence type="ECO:0000259" key="2">
    <source>
        <dbReference type="Pfam" id="PF22422"/>
    </source>
</evidence>
<gene>
    <name evidence="3" type="ORF">S01H1_26508</name>
</gene>
<evidence type="ECO:0000259" key="1">
    <source>
        <dbReference type="Pfam" id="PF03633"/>
    </source>
</evidence>
<evidence type="ECO:0000313" key="3">
    <source>
        <dbReference type="EMBL" id="GAF97432.1"/>
    </source>
</evidence>
<dbReference type="InterPro" id="IPR012341">
    <property type="entry name" value="6hp_glycosidase-like_sf"/>
</dbReference>
<evidence type="ECO:0008006" key="4">
    <source>
        <dbReference type="Google" id="ProtNLM"/>
    </source>
</evidence>
<feature type="domain" description="Glycoside hydrolase family 65 C-terminal" evidence="1">
    <location>
        <begin position="204"/>
        <end position="258"/>
    </location>
</feature>
<dbReference type="InterPro" id="IPR008928">
    <property type="entry name" value="6-hairpin_glycosidase_sf"/>
</dbReference>
<organism evidence="3">
    <name type="scientific">marine sediment metagenome</name>
    <dbReference type="NCBI Taxonomy" id="412755"/>
    <lineage>
        <taxon>unclassified sequences</taxon>
        <taxon>metagenomes</taxon>
        <taxon>ecological metagenomes</taxon>
    </lineage>
</organism>
<dbReference type="Pfam" id="PF22422">
    <property type="entry name" value="MGH1-like_GH"/>
    <property type="match status" value="1"/>
</dbReference>
<dbReference type="GO" id="GO:0005975">
    <property type="term" value="P:carbohydrate metabolic process"/>
    <property type="evidence" value="ECO:0007669"/>
    <property type="project" value="InterPro"/>
</dbReference>
<sequence>ISNVAQMAGKRIIADEYAKKASAIKLRIQELLWDKEARFFKVRHPDGTLADVREEIGFIPWYFDLPDPGYEQSWQQLLDPEGFAAPMGITTAERRHYRFRSHGVGTCEWDGAVWPYATSQALTGMANILRNYNQQFVNSKDYFDALMTYARSHKNLGKPYIGEYLDEINGEWLKPDSDRSRYYNHSTFCDLLVSGLIGLIPREDNTLWIAPLIPSDKWDWFCLDNIRYHGWDLTILWDRNGSKYQKGKGLRIFADGIEIANSDRVNFRTFCKHLSCRS</sequence>